<feature type="binding site" evidence="6">
    <location>
        <begin position="264"/>
        <end position="265"/>
    </location>
    <ligand>
        <name>carbamoyl phosphate</name>
        <dbReference type="ChEBI" id="CHEBI:58228"/>
    </ligand>
</feature>
<reference evidence="9 10" key="1">
    <citation type="submission" date="2017-05" db="EMBL/GenBank/DDBJ databases">
        <authorList>
            <person name="Varghese N."/>
            <person name="Submissions S."/>
        </authorList>
    </citation>
    <scope>NUCLEOTIDE SEQUENCE [LARGE SCALE GENOMIC DNA]</scope>
    <source>
        <strain evidence="9 10">DSM 15522</strain>
    </source>
</reference>
<dbReference type="Pfam" id="PF02729">
    <property type="entry name" value="OTCace_N"/>
    <property type="match status" value="1"/>
</dbReference>
<dbReference type="RefSeq" id="WP_283400845.1">
    <property type="nucleotide sequence ID" value="NZ_FXUB01000004.1"/>
</dbReference>
<organism evidence="9 10">
    <name type="scientific">Desulfurobacterium pacificum</name>
    <dbReference type="NCBI Taxonomy" id="240166"/>
    <lineage>
        <taxon>Bacteria</taxon>
        <taxon>Pseudomonadati</taxon>
        <taxon>Aquificota</taxon>
        <taxon>Aquificia</taxon>
        <taxon>Desulfurobacteriales</taxon>
        <taxon>Desulfurobacteriaceae</taxon>
        <taxon>Desulfurobacterium</taxon>
    </lineage>
</organism>
<proteinExistence type="inferred from homology"/>
<feature type="binding site" evidence="6">
    <location>
        <position position="102"/>
    </location>
    <ligand>
        <name>carbamoyl phosphate</name>
        <dbReference type="ChEBI" id="CHEBI:58228"/>
    </ligand>
</feature>
<feature type="binding site" evidence="6">
    <location>
        <begin position="51"/>
        <end position="54"/>
    </location>
    <ligand>
        <name>carbamoyl phosphate</name>
        <dbReference type="ChEBI" id="CHEBI:58228"/>
    </ligand>
</feature>
<dbReference type="InterPro" id="IPR006132">
    <property type="entry name" value="Asp/Orn_carbamoyltranf_P-bd"/>
</dbReference>
<feature type="domain" description="Aspartate/ornithine carbamoyltransferase Asp/Orn-binding" evidence="7">
    <location>
        <begin position="148"/>
        <end position="301"/>
    </location>
</feature>
<name>A0ABY1NRW1_9BACT</name>
<evidence type="ECO:0000256" key="5">
    <source>
        <dbReference type="ARBA" id="ARBA00048772"/>
    </source>
</evidence>
<keyword evidence="10" id="KW-1185">Reference proteome</keyword>
<gene>
    <name evidence="9" type="ORF">SAMN06265339_1394</name>
</gene>
<evidence type="ECO:0000256" key="1">
    <source>
        <dbReference type="ARBA" id="ARBA00004975"/>
    </source>
</evidence>
<protein>
    <recommendedName>
        <fullName evidence="3 6">Ornithine carbamoyltransferase</fullName>
        <shortName evidence="6">OTCase</shortName>
        <ecNumber evidence="3 6">2.1.3.3</ecNumber>
    </recommendedName>
</protein>
<evidence type="ECO:0000313" key="10">
    <source>
        <dbReference type="Proteomes" id="UP001157911"/>
    </source>
</evidence>
<dbReference type="EC" id="2.1.3.3" evidence="3 6"/>
<evidence type="ECO:0000256" key="4">
    <source>
        <dbReference type="ARBA" id="ARBA00022679"/>
    </source>
</evidence>
<feature type="binding site" evidence="6">
    <location>
        <begin position="228"/>
        <end position="229"/>
    </location>
    <ligand>
        <name>L-ornithine</name>
        <dbReference type="ChEBI" id="CHEBI:46911"/>
    </ligand>
</feature>
<evidence type="ECO:0000259" key="7">
    <source>
        <dbReference type="Pfam" id="PF00185"/>
    </source>
</evidence>
<evidence type="ECO:0000256" key="3">
    <source>
        <dbReference type="ARBA" id="ARBA00013007"/>
    </source>
</evidence>
<dbReference type="SUPFAM" id="SSF53671">
    <property type="entry name" value="Aspartate/ornithine carbamoyltransferase"/>
    <property type="match status" value="1"/>
</dbReference>
<dbReference type="PROSITE" id="PS00097">
    <property type="entry name" value="CARBAMOYLTRANSFERASE"/>
    <property type="match status" value="1"/>
</dbReference>
<dbReference type="InterPro" id="IPR002292">
    <property type="entry name" value="Orn/put_carbamltrans"/>
</dbReference>
<evidence type="ECO:0000313" key="9">
    <source>
        <dbReference type="EMBL" id="SMP15445.1"/>
    </source>
</evidence>
<dbReference type="HAMAP" id="MF_01109">
    <property type="entry name" value="OTCase"/>
    <property type="match status" value="1"/>
</dbReference>
<keyword evidence="4 6" id="KW-0808">Transferase</keyword>
<evidence type="ECO:0000259" key="8">
    <source>
        <dbReference type="Pfam" id="PF02729"/>
    </source>
</evidence>
<feature type="binding site" evidence="6">
    <location>
        <position position="224"/>
    </location>
    <ligand>
        <name>L-ornithine</name>
        <dbReference type="ChEBI" id="CHEBI:46911"/>
    </ligand>
</feature>
<sequence length="309" mass="35093">MKDFISMVQADTLFIENIISLSSFLKEKQKKGELYRPLKGFTAALIFEKPSTRTRVSFEVGVYQLGGHGVYMDTRSSQLGRGEPIKDTARVLSRYVDLIVIRTFGQGRVEELAKYSNVPVINALTDEEHPCQVLADLFTIWEYKRNLKGLKVAYLGDGNNMCNSWLIGAAYAGMKFYAATPEGFEPLKEYVEKAKEIAKETGAEIVLTHDPVKAVKDADVIYTDVWASMGQEEEAEKRKQIFMPYQVNAELVKHAKPDFLFMHCLPAHRGEEVTNEVIEGERSVVWDQAENRLHTQKALMLKLVRKTTF</sequence>
<dbReference type="PRINTS" id="PR00100">
    <property type="entry name" value="AOTCASE"/>
</dbReference>
<comment type="caution">
    <text evidence="9">The sequence shown here is derived from an EMBL/GenBank/DDBJ whole genome shotgun (WGS) entry which is preliminary data.</text>
</comment>
<dbReference type="PANTHER" id="PTHR45753:SF3">
    <property type="entry name" value="ORNITHINE TRANSCARBAMYLASE, MITOCHONDRIAL"/>
    <property type="match status" value="1"/>
</dbReference>
<dbReference type="Gene3D" id="3.40.50.1370">
    <property type="entry name" value="Aspartate/ornithine carbamoyltransferase"/>
    <property type="match status" value="2"/>
</dbReference>
<dbReference type="PRINTS" id="PR00102">
    <property type="entry name" value="OTCASE"/>
</dbReference>
<evidence type="ECO:0000256" key="6">
    <source>
        <dbReference type="HAMAP-Rule" id="MF_01109"/>
    </source>
</evidence>
<dbReference type="InterPro" id="IPR006130">
    <property type="entry name" value="Asp/Orn_carbamoylTrfase"/>
</dbReference>
<comment type="catalytic activity">
    <reaction evidence="5 6">
        <text>carbamoyl phosphate + L-ornithine = L-citrulline + phosphate + H(+)</text>
        <dbReference type="Rhea" id="RHEA:19513"/>
        <dbReference type="ChEBI" id="CHEBI:15378"/>
        <dbReference type="ChEBI" id="CHEBI:43474"/>
        <dbReference type="ChEBI" id="CHEBI:46911"/>
        <dbReference type="ChEBI" id="CHEBI:57743"/>
        <dbReference type="ChEBI" id="CHEBI:58228"/>
        <dbReference type="EC" id="2.1.3.3"/>
    </reaction>
</comment>
<comment type="subcellular location">
    <subcellularLocation>
        <location evidence="6">Cytoplasm</location>
    </subcellularLocation>
</comment>
<dbReference type="NCBIfam" id="NF001986">
    <property type="entry name" value="PRK00779.1"/>
    <property type="match status" value="1"/>
</dbReference>
<feature type="binding site" evidence="6">
    <location>
        <position position="78"/>
    </location>
    <ligand>
        <name>carbamoyl phosphate</name>
        <dbReference type="ChEBI" id="CHEBI:58228"/>
    </ligand>
</feature>
<dbReference type="PANTHER" id="PTHR45753">
    <property type="entry name" value="ORNITHINE CARBAMOYLTRANSFERASE, MITOCHONDRIAL"/>
    <property type="match status" value="1"/>
</dbReference>
<comment type="pathway">
    <text evidence="1">Amino-acid biosynthesis; L-arginine biosynthesis; L-arginine from L-ornithine and carbamoyl phosphate: step 1/3.</text>
</comment>
<dbReference type="InterPro" id="IPR006131">
    <property type="entry name" value="Asp_carbamoyltransf_Asp/Orn-bd"/>
</dbReference>
<evidence type="ECO:0000256" key="2">
    <source>
        <dbReference type="ARBA" id="ARBA00007805"/>
    </source>
</evidence>
<dbReference type="EMBL" id="FXUB01000004">
    <property type="protein sequence ID" value="SMP15445.1"/>
    <property type="molecule type" value="Genomic_DNA"/>
</dbReference>
<dbReference type="InterPro" id="IPR024904">
    <property type="entry name" value="OTCase_ArgI"/>
</dbReference>
<feature type="domain" description="Aspartate/ornithine carbamoyltransferase carbamoyl-P binding" evidence="8">
    <location>
        <begin position="2"/>
        <end position="142"/>
    </location>
</feature>
<dbReference type="Pfam" id="PF00185">
    <property type="entry name" value="OTCace"/>
    <property type="match status" value="1"/>
</dbReference>
<keyword evidence="6" id="KW-0963">Cytoplasm</keyword>
<feature type="binding site" evidence="6">
    <location>
        <begin position="129"/>
        <end position="132"/>
    </location>
    <ligand>
        <name>carbamoyl phosphate</name>
        <dbReference type="ChEBI" id="CHEBI:58228"/>
    </ligand>
</feature>
<accession>A0ABY1NRW1</accession>
<feature type="binding site" evidence="6">
    <location>
        <position position="160"/>
    </location>
    <ligand>
        <name>L-ornithine</name>
        <dbReference type="ChEBI" id="CHEBI:46911"/>
    </ligand>
</feature>
<dbReference type="Proteomes" id="UP001157911">
    <property type="component" value="Unassembled WGS sequence"/>
</dbReference>
<feature type="binding site" evidence="6">
    <location>
        <position position="292"/>
    </location>
    <ligand>
        <name>carbamoyl phosphate</name>
        <dbReference type="ChEBI" id="CHEBI:58228"/>
    </ligand>
</feature>
<comment type="similarity">
    <text evidence="2 6">Belongs to the aspartate/ornithine carbamoyltransferase superfamily. OTCase family.</text>
</comment>
<dbReference type="InterPro" id="IPR036901">
    <property type="entry name" value="Asp/Orn_carbamoylTrfase_sf"/>
</dbReference>
<dbReference type="NCBIfam" id="TIGR00658">
    <property type="entry name" value="orni_carb_tr"/>
    <property type="match status" value="1"/>
</dbReference>